<feature type="compositionally biased region" description="Low complexity" evidence="1">
    <location>
        <begin position="20"/>
        <end position="33"/>
    </location>
</feature>
<evidence type="ECO:0000256" key="1">
    <source>
        <dbReference type="SAM" id="MobiDB-lite"/>
    </source>
</evidence>
<reference evidence="3 4" key="1">
    <citation type="journal article" date="2021" name="Int. J. Syst. Evol. Microbiol.">
        <title>Classification of three corynebacterial strains isolated from a small paddock in North Rhine-Westphalia: proposal of &lt;i&gt;Corynebacterium kalinowskii&lt;/i&gt; sp. nov., &lt;i&gt;Corynebacterium comes&lt;/i&gt; sp. nov. and &lt;i&gt;Corynebacterium occultum&lt;/i&gt; sp. nov.</title>
        <authorList>
            <person name="Schaffert L."/>
            <person name="Ruwe M."/>
            <person name="Milse J."/>
            <person name="Hanuschka K."/>
            <person name="Ortseifen V."/>
            <person name="Droste J."/>
            <person name="Brandt D."/>
            <person name="Schl L."/>
            <person name="Kutter Y."/>
            <person name="Vinke S."/>
            <person name="Vieh P."/>
            <person name="Jacob L."/>
            <person name="L N.C."/>
            <person name="Schulte-Berndt E."/>
            <person name="Hain C."/>
            <person name="Linder M."/>
            <person name="Schmidt P."/>
            <person name="Wollenschl L."/>
            <person name="Luttermann T."/>
            <person name="Thieme E."/>
            <person name="Hassa J."/>
            <person name="Haak M."/>
            <person name="Wittchen M."/>
            <person name="Mentz A."/>
            <person name="Persicke M."/>
            <person name="Busche T."/>
            <person name="R C."/>
        </authorList>
    </citation>
    <scope>NUCLEOTIDE SEQUENCE [LARGE SCALE GENOMIC DNA]</scope>
    <source>
        <strain evidence="3 4">2019</strain>
    </source>
</reference>
<accession>A0A6B8VW57</accession>
<protein>
    <submittedName>
        <fullName evidence="3">Uncharacterized protein</fullName>
    </submittedName>
</protein>
<keyword evidence="2" id="KW-1133">Transmembrane helix</keyword>
<dbReference type="Proteomes" id="UP000425178">
    <property type="component" value="Chromosome"/>
</dbReference>
<sequence>MTDQDSFEGLQGGFTRPQFSPGSGVPGPRGSTSTAGFGALDATRVEVADLDDQLHRESREEDGRRRRRLGIAIGSAILAIAVIVFAMVRLWADDRWGLLAALV</sequence>
<organism evidence="3 4">
    <name type="scientific">Corynebacterium comes</name>
    <dbReference type="NCBI Taxonomy" id="2675218"/>
    <lineage>
        <taxon>Bacteria</taxon>
        <taxon>Bacillati</taxon>
        <taxon>Actinomycetota</taxon>
        <taxon>Actinomycetes</taxon>
        <taxon>Mycobacteriales</taxon>
        <taxon>Corynebacteriaceae</taxon>
        <taxon>Corynebacterium</taxon>
    </lineage>
</organism>
<feature type="region of interest" description="Disordered" evidence="1">
    <location>
        <begin position="1"/>
        <end position="36"/>
    </location>
</feature>
<dbReference type="EMBL" id="CP046453">
    <property type="protein sequence ID" value="QGU05574.1"/>
    <property type="molecule type" value="Genomic_DNA"/>
</dbReference>
<dbReference type="RefSeq" id="WP_156229000.1">
    <property type="nucleotide sequence ID" value="NZ_CP046453.1"/>
</dbReference>
<keyword evidence="2" id="KW-0472">Membrane</keyword>
<evidence type="ECO:0000313" key="4">
    <source>
        <dbReference type="Proteomes" id="UP000425178"/>
    </source>
</evidence>
<evidence type="ECO:0000313" key="3">
    <source>
        <dbReference type="EMBL" id="QGU05574.1"/>
    </source>
</evidence>
<feature type="transmembrane region" description="Helical" evidence="2">
    <location>
        <begin position="69"/>
        <end position="92"/>
    </location>
</feature>
<dbReference type="AlphaFoldDB" id="A0A6B8VW57"/>
<keyword evidence="4" id="KW-1185">Reference proteome</keyword>
<gene>
    <name evidence="3" type="ORF">CETAM_11710</name>
</gene>
<dbReference type="KEGG" id="ccoe:CETAM_11710"/>
<proteinExistence type="predicted"/>
<keyword evidence="2" id="KW-0812">Transmembrane</keyword>
<name>A0A6B8VW57_9CORY</name>
<evidence type="ECO:0000256" key="2">
    <source>
        <dbReference type="SAM" id="Phobius"/>
    </source>
</evidence>